<dbReference type="EMBL" id="CM051402">
    <property type="protein sequence ID" value="KAJ4710134.1"/>
    <property type="molecule type" value="Genomic_DNA"/>
</dbReference>
<keyword evidence="1" id="KW-0675">Receptor</keyword>
<name>A0ACC1XHB9_MELAZ</name>
<evidence type="ECO:0000313" key="1">
    <source>
        <dbReference type="EMBL" id="KAJ4710134.1"/>
    </source>
</evidence>
<protein>
    <submittedName>
        <fullName evidence="1">Receptor protein kinase</fullName>
    </submittedName>
</protein>
<reference evidence="1 2" key="1">
    <citation type="journal article" date="2023" name="Science">
        <title>Complex scaffold remodeling in plant triterpene biosynthesis.</title>
        <authorList>
            <person name="De La Pena R."/>
            <person name="Hodgson H."/>
            <person name="Liu J.C."/>
            <person name="Stephenson M.J."/>
            <person name="Martin A.C."/>
            <person name="Owen C."/>
            <person name="Harkess A."/>
            <person name="Leebens-Mack J."/>
            <person name="Jimenez L.E."/>
            <person name="Osbourn A."/>
            <person name="Sattely E.S."/>
        </authorList>
    </citation>
    <scope>NUCLEOTIDE SEQUENCE [LARGE SCALE GENOMIC DNA]</scope>
    <source>
        <strain evidence="2">cv. JPN11</strain>
        <tissue evidence="1">Leaf</tissue>
    </source>
</reference>
<proteinExistence type="predicted"/>
<organism evidence="1 2">
    <name type="scientific">Melia azedarach</name>
    <name type="common">Chinaberry tree</name>
    <dbReference type="NCBI Taxonomy" id="155640"/>
    <lineage>
        <taxon>Eukaryota</taxon>
        <taxon>Viridiplantae</taxon>
        <taxon>Streptophyta</taxon>
        <taxon>Embryophyta</taxon>
        <taxon>Tracheophyta</taxon>
        <taxon>Spermatophyta</taxon>
        <taxon>Magnoliopsida</taxon>
        <taxon>eudicotyledons</taxon>
        <taxon>Gunneridae</taxon>
        <taxon>Pentapetalae</taxon>
        <taxon>rosids</taxon>
        <taxon>malvids</taxon>
        <taxon>Sapindales</taxon>
        <taxon>Meliaceae</taxon>
        <taxon>Melia</taxon>
    </lineage>
</organism>
<evidence type="ECO:0000313" key="2">
    <source>
        <dbReference type="Proteomes" id="UP001164539"/>
    </source>
</evidence>
<keyword evidence="1" id="KW-0808">Transferase</keyword>
<gene>
    <name evidence="1" type="ORF">OWV82_016357</name>
</gene>
<sequence length="900" mass="97735">MKKRHLCISLFLISLFSLTLPVHSQSSPDAAAMQALKTSLGNPASLGWTDPEPCKWKGIQCNPSGRVTRIQIEQLNLQGSLPPELRNLSSLTVLVVMKNQLTGPIPSLAGLGSLQSALFHNNNFTAFPPNFFTGLTALQTINLDYNQFSSWELPESLKDATGLQSFSANAANIAGTIPDFVGGDTFPELMDLHLAFNNLHGPIPASFGKSSIQTLRLNGQNGDKLNGSVAVIQNMTSLTQLWLYSNSFTGPLPDLSGLSSLKDFSVRDNQLTGIVPSSLVNIPSLTVVNLTNNLFQGSTPNFSDSVKVDMDKGSNSFCLDGAGVACDSRVNILLSIADSVGYPVVFAESWKGNNPCNGDWKGISCDAGGNITVVNFQKLSLSGTISGSFSRLTSLKRLILSDNVLTGTIPKELTSLPSLELLDVSNNHIYGKVPKFKQNVLVKTDGNPDIGKDNSSFIPPGPPGSSPGTPPGGHGGGNDSSDGGNKNSSTGKIVGSVIAAVCGVFIAGLGVRLHIRNRKSRRRMPILVHNNTTFGFTDIHTIEIRNMHLPIEGLRKATNNFSEENKLGKGGFGTVYKGELNDGIHIAVKRMESGAVNKQGTAQFESEIAVLTKVRHRNLVAFLGYSSEGNERLLVYKYMPLGTLSRHLFNWKEEGLKPLDWNRRLNIALDVARGVEYLHGLAHQSFIHRDLKPSNILLGDDMRAKVADFGLVRLVPEHGKHSISTRVAGTFGYLAPEYIVMPNLKVHRYLAETGRVTAKVDVYSFGVILMELITGRKAVDTTDPDPENVIHLVTWFREKHVNQGTFQMAIDQTLELDEETVATVSSVAELADHCCARNPYRRPDMSHVVYKLSSLAESWKPGEPNPEVRRGISLDRSLLALESSSHSSTPKSTNLVYHSV</sequence>
<keyword evidence="1" id="KW-0418">Kinase</keyword>
<comment type="caution">
    <text evidence="1">The sequence shown here is derived from an EMBL/GenBank/DDBJ whole genome shotgun (WGS) entry which is preliminary data.</text>
</comment>
<keyword evidence="2" id="KW-1185">Reference proteome</keyword>
<dbReference type="Proteomes" id="UP001164539">
    <property type="component" value="Chromosome 9"/>
</dbReference>
<accession>A0ACC1XHB9</accession>